<accession>A0ABR7SY28</accession>
<comment type="caution">
    <text evidence="1">The sequence shown here is derived from an EMBL/GenBank/DDBJ whole genome shotgun (WGS) entry which is preliminary data.</text>
</comment>
<proteinExistence type="predicted"/>
<organism evidence="1 2">
    <name type="scientific">Streptomyces polyasparticus</name>
    <dbReference type="NCBI Taxonomy" id="2767826"/>
    <lineage>
        <taxon>Bacteria</taxon>
        <taxon>Bacillati</taxon>
        <taxon>Actinomycetota</taxon>
        <taxon>Actinomycetes</taxon>
        <taxon>Kitasatosporales</taxon>
        <taxon>Streptomycetaceae</taxon>
        <taxon>Streptomyces</taxon>
    </lineage>
</organism>
<evidence type="ECO:0000313" key="1">
    <source>
        <dbReference type="EMBL" id="MBC9719547.1"/>
    </source>
</evidence>
<dbReference type="EMBL" id="JACTVJ010000047">
    <property type="protein sequence ID" value="MBC9719547.1"/>
    <property type="molecule type" value="Genomic_DNA"/>
</dbReference>
<protein>
    <submittedName>
        <fullName evidence="1">Uncharacterized protein</fullName>
    </submittedName>
</protein>
<dbReference type="RefSeq" id="WP_187819948.1">
    <property type="nucleotide sequence ID" value="NZ_JACTVJ010000047.1"/>
</dbReference>
<dbReference type="Proteomes" id="UP000642284">
    <property type="component" value="Unassembled WGS sequence"/>
</dbReference>
<keyword evidence="2" id="KW-1185">Reference proteome</keyword>
<name>A0ABR7SY28_9ACTN</name>
<sequence length="70" mass="7942">MIKRQMAGRAGTQLLRKRVILVAHYRRNQQPSPDDDLWTINGYENPGDSHTSTVPLLLPGGAREQSMWLV</sequence>
<gene>
    <name evidence="1" type="ORF">H9Y04_44355</name>
</gene>
<reference evidence="1 2" key="1">
    <citation type="submission" date="2020-08" db="EMBL/GenBank/DDBJ databases">
        <title>Genemic of Streptomyces polyaspartic.</title>
        <authorList>
            <person name="Liu W."/>
        </authorList>
    </citation>
    <scope>NUCLEOTIDE SEQUENCE [LARGE SCALE GENOMIC DNA]</scope>
    <source>
        <strain evidence="1 2">TRM66268-LWL</strain>
    </source>
</reference>
<evidence type="ECO:0000313" key="2">
    <source>
        <dbReference type="Proteomes" id="UP000642284"/>
    </source>
</evidence>